<keyword evidence="3" id="KW-1185">Reference proteome</keyword>
<evidence type="ECO:0000256" key="1">
    <source>
        <dbReference type="SAM" id="MobiDB-lite"/>
    </source>
</evidence>
<protein>
    <submittedName>
        <fullName evidence="2">Uncharacterized protein</fullName>
    </submittedName>
</protein>
<dbReference type="AlphaFoldDB" id="A0AAV4G7F3"/>
<gene>
    <name evidence="2" type="ORF">ElyMa_005913500</name>
</gene>
<proteinExistence type="predicted"/>
<dbReference type="EMBL" id="BMAT01011867">
    <property type="protein sequence ID" value="GFR80985.1"/>
    <property type="molecule type" value="Genomic_DNA"/>
</dbReference>
<name>A0AAV4G7F3_9GAST</name>
<sequence length="78" mass="8941">MISGESLHGTAHGTEQKPHKGFVPQTISGTTVQLNQRGRLWWDSNNIKYWRLGGRAEQTPLDIQLSRKRKGDVLDEWQ</sequence>
<comment type="caution">
    <text evidence="2">The sequence shown here is derived from an EMBL/GenBank/DDBJ whole genome shotgun (WGS) entry which is preliminary data.</text>
</comment>
<evidence type="ECO:0000313" key="2">
    <source>
        <dbReference type="EMBL" id="GFR80985.1"/>
    </source>
</evidence>
<feature type="region of interest" description="Disordered" evidence="1">
    <location>
        <begin position="1"/>
        <end position="25"/>
    </location>
</feature>
<organism evidence="2 3">
    <name type="scientific">Elysia marginata</name>
    <dbReference type="NCBI Taxonomy" id="1093978"/>
    <lineage>
        <taxon>Eukaryota</taxon>
        <taxon>Metazoa</taxon>
        <taxon>Spiralia</taxon>
        <taxon>Lophotrochozoa</taxon>
        <taxon>Mollusca</taxon>
        <taxon>Gastropoda</taxon>
        <taxon>Heterobranchia</taxon>
        <taxon>Euthyneura</taxon>
        <taxon>Panpulmonata</taxon>
        <taxon>Sacoglossa</taxon>
        <taxon>Placobranchoidea</taxon>
        <taxon>Plakobranchidae</taxon>
        <taxon>Elysia</taxon>
    </lineage>
</organism>
<dbReference type="Proteomes" id="UP000762676">
    <property type="component" value="Unassembled WGS sequence"/>
</dbReference>
<reference evidence="2 3" key="1">
    <citation type="journal article" date="2021" name="Elife">
        <title>Chloroplast acquisition without the gene transfer in kleptoplastic sea slugs, Plakobranchus ocellatus.</title>
        <authorList>
            <person name="Maeda T."/>
            <person name="Takahashi S."/>
            <person name="Yoshida T."/>
            <person name="Shimamura S."/>
            <person name="Takaki Y."/>
            <person name="Nagai Y."/>
            <person name="Toyoda A."/>
            <person name="Suzuki Y."/>
            <person name="Arimoto A."/>
            <person name="Ishii H."/>
            <person name="Satoh N."/>
            <person name="Nishiyama T."/>
            <person name="Hasebe M."/>
            <person name="Maruyama T."/>
            <person name="Minagawa J."/>
            <person name="Obokata J."/>
            <person name="Shigenobu S."/>
        </authorList>
    </citation>
    <scope>NUCLEOTIDE SEQUENCE [LARGE SCALE GENOMIC DNA]</scope>
</reference>
<accession>A0AAV4G7F3</accession>
<evidence type="ECO:0000313" key="3">
    <source>
        <dbReference type="Proteomes" id="UP000762676"/>
    </source>
</evidence>